<evidence type="ECO:0000313" key="1">
    <source>
        <dbReference type="EMBL" id="BDZ43108.1"/>
    </source>
</evidence>
<accession>A0ABM8G4V4</accession>
<keyword evidence="2" id="KW-1185">Reference proteome</keyword>
<evidence type="ECO:0000313" key="2">
    <source>
        <dbReference type="Proteomes" id="UP001321475"/>
    </source>
</evidence>
<dbReference type="PANTHER" id="PTHR34374:SF1">
    <property type="entry name" value="LARGE RIBOSOMAL RNA SUBUNIT ACCUMULATION PROTEIN YCED HOMOLOG 1, CHLOROPLASTIC"/>
    <property type="match status" value="1"/>
</dbReference>
<evidence type="ECO:0008006" key="3">
    <source>
        <dbReference type="Google" id="ProtNLM"/>
    </source>
</evidence>
<dbReference type="Pfam" id="PF02620">
    <property type="entry name" value="YceD"/>
    <property type="match status" value="1"/>
</dbReference>
<dbReference type="PANTHER" id="PTHR34374">
    <property type="entry name" value="LARGE RIBOSOMAL RNA SUBUNIT ACCUMULATION PROTEIN YCED HOMOLOG 1, CHLOROPLASTIC"/>
    <property type="match status" value="1"/>
</dbReference>
<dbReference type="Proteomes" id="UP001321475">
    <property type="component" value="Chromosome"/>
</dbReference>
<protein>
    <recommendedName>
        <fullName evidence="3">Metal-binding protein</fullName>
    </recommendedName>
</protein>
<name>A0ABM8G4V4_9CELL</name>
<dbReference type="InterPro" id="IPR003772">
    <property type="entry name" value="YceD"/>
</dbReference>
<proteinExistence type="predicted"/>
<gene>
    <name evidence="1" type="ORF">GCM10025865_24070</name>
</gene>
<reference evidence="2" key="1">
    <citation type="journal article" date="2019" name="Int. J. Syst. Evol. Microbiol.">
        <title>The Global Catalogue of Microorganisms (GCM) 10K type strain sequencing project: providing services to taxonomists for standard genome sequencing and annotation.</title>
        <authorList>
            <consortium name="The Broad Institute Genomics Platform"/>
            <consortium name="The Broad Institute Genome Sequencing Center for Infectious Disease"/>
            <person name="Wu L."/>
            <person name="Ma J."/>
        </authorList>
    </citation>
    <scope>NUCLEOTIDE SEQUENCE [LARGE SCALE GENOMIC DNA]</scope>
    <source>
        <strain evidence="2">NBRC 108565</strain>
    </source>
</reference>
<dbReference type="RefSeq" id="WP_434019680.1">
    <property type="nucleotide sequence ID" value="NZ_AP027729.1"/>
</dbReference>
<dbReference type="EMBL" id="AP027729">
    <property type="protein sequence ID" value="BDZ43108.1"/>
    <property type="molecule type" value="Genomic_DNA"/>
</dbReference>
<organism evidence="1 2">
    <name type="scientific">Paraoerskovia sediminicola</name>
    <dbReference type="NCBI Taxonomy" id="1138587"/>
    <lineage>
        <taxon>Bacteria</taxon>
        <taxon>Bacillati</taxon>
        <taxon>Actinomycetota</taxon>
        <taxon>Actinomycetes</taxon>
        <taxon>Micrococcales</taxon>
        <taxon>Cellulomonadaceae</taxon>
        <taxon>Paraoerskovia</taxon>
    </lineage>
</organism>
<sequence>MDRHSTLDPRSPLVLDVHELGRRPGSMRRLERTVDAPAELGTAVIGVPEGAPVALDLRLEAVMEGVLVSGTATTTAVGECGRCLDPLTRDVVAEIQELFAYPERAEAAEESGDDDEELYELEGDLADLEPALRDAVVIGLPFQPLCSPDCLGLCSLCGARMADDPEHSHDVVDPRWSALESMFDSTNVSDETKES</sequence>